<feature type="domain" description="RING-type" evidence="6">
    <location>
        <begin position="16"/>
        <end position="57"/>
    </location>
</feature>
<evidence type="ECO:0000259" key="6">
    <source>
        <dbReference type="PROSITE" id="PS50089"/>
    </source>
</evidence>
<dbReference type="AlphaFoldDB" id="A0A9F2R9D2"/>
<dbReference type="InterPro" id="IPR001841">
    <property type="entry name" value="Znf_RING"/>
</dbReference>
<evidence type="ECO:0000313" key="8">
    <source>
        <dbReference type="RefSeq" id="XP_007440850.1"/>
    </source>
</evidence>
<dbReference type="PANTHER" id="PTHR47595:SF1">
    <property type="entry name" value="MYB_SANT-LIKE DNA-BINDING DOMAIN-CONTAINING PROTEIN"/>
    <property type="match status" value="1"/>
</dbReference>
<dbReference type="PROSITE" id="PS50089">
    <property type="entry name" value="ZF_RING_2"/>
    <property type="match status" value="1"/>
</dbReference>
<dbReference type="InterPro" id="IPR013083">
    <property type="entry name" value="Znf_RING/FYVE/PHD"/>
</dbReference>
<dbReference type="GeneID" id="103052793"/>
<gene>
    <name evidence="8" type="primary">LOC103052793</name>
</gene>
<sequence>MASGALIKELSNETACPLCMGYFKNQVMIGACGHSFCEACLAEFWRESDNDACPQCTEVIRPKSFRPRWQLGSVVKLEEGIKIEEEGAMGEKRQGSPLGKEDEVLIGLVHDGSQEPWEQNEFPTDKASQEYKMADNGGAGSSHGRKGRGVSWRHKETLDLLEIWGEQKIQDQLRSSHRNIDFFEYIAQEMAARGHRRTAVECRSKTKVMRLEYKRVIGHNSRAGNNKVTCPFYKQLHRILRGDASVTPKRVSRSLNFKRVPEQAAVVDLPVLKEPFPQMELDVVNPTEEESARDVIASESSVGEGTAETGANDIIQIEEEGSSVGSGKDLDSQRLQMNLEVQDPLESLDPAMTTSKTVVSPATRLSLIRARKKKGERAESMFELFMQESREEFGKEQEERSRNRAMFETFLKVFEQDVAESREERKQCLEAMRANSDILRDLVSGLSKLTDTLVSQQQTGTGNQPSMRHPLHSATHSKENLPQSPAPVARTGIQEALPSHPTSSTSTPQKSGSRRPAPVIHTPPKVYKEIF</sequence>
<dbReference type="GO" id="GO:0008270">
    <property type="term" value="F:zinc ion binding"/>
    <property type="evidence" value="ECO:0007669"/>
    <property type="project" value="UniProtKB-KW"/>
</dbReference>
<keyword evidence="1" id="KW-0479">Metal-binding</keyword>
<feature type="region of interest" description="Disordered" evidence="5">
    <location>
        <begin position="454"/>
        <end position="531"/>
    </location>
</feature>
<dbReference type="KEGG" id="pbi:103052793"/>
<dbReference type="OrthoDB" id="9050360at2759"/>
<evidence type="ECO:0000256" key="1">
    <source>
        <dbReference type="ARBA" id="ARBA00022723"/>
    </source>
</evidence>
<dbReference type="Gene3D" id="3.30.40.10">
    <property type="entry name" value="Zinc/RING finger domain, C3HC4 (zinc finger)"/>
    <property type="match status" value="1"/>
</dbReference>
<feature type="region of interest" description="Disordered" evidence="5">
    <location>
        <begin position="286"/>
        <end position="307"/>
    </location>
</feature>
<proteinExistence type="predicted"/>
<dbReference type="SMART" id="SM00184">
    <property type="entry name" value="RING"/>
    <property type="match status" value="1"/>
</dbReference>
<dbReference type="OMA" id="RQIMETM"/>
<dbReference type="Pfam" id="PF13837">
    <property type="entry name" value="Myb_DNA-bind_4"/>
    <property type="match status" value="1"/>
</dbReference>
<evidence type="ECO:0000256" key="3">
    <source>
        <dbReference type="ARBA" id="ARBA00022833"/>
    </source>
</evidence>
<dbReference type="SUPFAM" id="SSF57850">
    <property type="entry name" value="RING/U-box"/>
    <property type="match status" value="1"/>
</dbReference>
<dbReference type="RefSeq" id="XP_007440850.1">
    <property type="nucleotide sequence ID" value="XM_007440788.3"/>
</dbReference>
<evidence type="ECO:0000256" key="5">
    <source>
        <dbReference type="SAM" id="MobiDB-lite"/>
    </source>
</evidence>
<dbReference type="InterPro" id="IPR017907">
    <property type="entry name" value="Znf_RING_CS"/>
</dbReference>
<dbReference type="Gene3D" id="1.10.10.60">
    <property type="entry name" value="Homeodomain-like"/>
    <property type="match status" value="1"/>
</dbReference>
<evidence type="ECO:0000256" key="2">
    <source>
        <dbReference type="ARBA" id="ARBA00022771"/>
    </source>
</evidence>
<keyword evidence="2 4" id="KW-0863">Zinc-finger</keyword>
<dbReference type="InterPro" id="IPR044822">
    <property type="entry name" value="Myb_DNA-bind_4"/>
</dbReference>
<keyword evidence="3" id="KW-0862">Zinc</keyword>
<organism evidence="7 8">
    <name type="scientific">Python bivittatus</name>
    <name type="common">Burmese python</name>
    <name type="synonym">Python molurus bivittatus</name>
    <dbReference type="NCBI Taxonomy" id="176946"/>
    <lineage>
        <taxon>Eukaryota</taxon>
        <taxon>Metazoa</taxon>
        <taxon>Chordata</taxon>
        <taxon>Craniata</taxon>
        <taxon>Vertebrata</taxon>
        <taxon>Euteleostomi</taxon>
        <taxon>Lepidosauria</taxon>
        <taxon>Squamata</taxon>
        <taxon>Bifurcata</taxon>
        <taxon>Unidentata</taxon>
        <taxon>Episquamata</taxon>
        <taxon>Toxicofera</taxon>
        <taxon>Serpentes</taxon>
        <taxon>Henophidia</taxon>
        <taxon>Pythonidae</taxon>
        <taxon>Python</taxon>
    </lineage>
</organism>
<dbReference type="PROSITE" id="PS00518">
    <property type="entry name" value="ZF_RING_1"/>
    <property type="match status" value="1"/>
</dbReference>
<dbReference type="PANTHER" id="PTHR47595">
    <property type="entry name" value="HEAT SHOCK 70 KDA PROTEIN 14"/>
    <property type="match status" value="1"/>
</dbReference>
<accession>A0A9F2R9D2</accession>
<feature type="compositionally biased region" description="Low complexity" evidence="5">
    <location>
        <begin position="498"/>
        <end position="511"/>
    </location>
</feature>
<evidence type="ECO:0000256" key="4">
    <source>
        <dbReference type="PROSITE-ProRule" id="PRU00175"/>
    </source>
</evidence>
<protein>
    <submittedName>
        <fullName evidence="8">Uncharacterized protein LOC103052793</fullName>
    </submittedName>
</protein>
<name>A0A9F2R9D2_PYTBI</name>
<reference evidence="8" key="1">
    <citation type="submission" date="2025-08" db="UniProtKB">
        <authorList>
            <consortium name="RefSeq"/>
        </authorList>
    </citation>
    <scope>IDENTIFICATION</scope>
    <source>
        <tissue evidence="8">Liver</tissue>
    </source>
</reference>
<dbReference type="Pfam" id="PF13923">
    <property type="entry name" value="zf-C3HC4_2"/>
    <property type="match status" value="1"/>
</dbReference>
<evidence type="ECO:0000313" key="7">
    <source>
        <dbReference type="Proteomes" id="UP000695026"/>
    </source>
</evidence>
<keyword evidence="7" id="KW-1185">Reference proteome</keyword>
<dbReference type="Proteomes" id="UP000695026">
    <property type="component" value="Unplaced"/>
</dbReference>
<feature type="compositionally biased region" description="Polar residues" evidence="5">
    <location>
        <begin position="454"/>
        <end position="466"/>
    </location>
</feature>